<dbReference type="Proteomes" id="UP000515160">
    <property type="component" value="Chromosome 3"/>
</dbReference>
<reference evidence="2" key="1">
    <citation type="submission" date="2025-08" db="UniProtKB">
        <authorList>
            <consortium name="RefSeq"/>
        </authorList>
    </citation>
    <scope>IDENTIFICATION</scope>
    <source>
        <strain evidence="2">15112-1751.03</strain>
        <tissue evidence="2">Whole Adult</tissue>
    </source>
</reference>
<organism evidence="1 2">
    <name type="scientific">Drosophila albomicans</name>
    <name type="common">Fruit fly</name>
    <dbReference type="NCBI Taxonomy" id="7291"/>
    <lineage>
        <taxon>Eukaryota</taxon>
        <taxon>Metazoa</taxon>
        <taxon>Ecdysozoa</taxon>
        <taxon>Arthropoda</taxon>
        <taxon>Hexapoda</taxon>
        <taxon>Insecta</taxon>
        <taxon>Pterygota</taxon>
        <taxon>Neoptera</taxon>
        <taxon>Endopterygota</taxon>
        <taxon>Diptera</taxon>
        <taxon>Brachycera</taxon>
        <taxon>Muscomorpha</taxon>
        <taxon>Ephydroidea</taxon>
        <taxon>Drosophilidae</taxon>
        <taxon>Drosophila</taxon>
    </lineage>
</organism>
<gene>
    <name evidence="2" type="primary">LOC127564997</name>
</gene>
<proteinExistence type="predicted"/>
<sequence>MITVEKFFCFLELKWGMLAIGIIQIILTIVGGIFIQPGYLIFGFVQFAVFILFLISCILLIVAAFVPKKPLVLCYLIMAALLILVAIITIIICAILGYNEVLSYIFSVIIIILGIYFWICAYSYYQQI</sequence>
<dbReference type="AlphaFoldDB" id="A0A6P8WM63"/>
<name>A0A6P8WM63_DROAB</name>
<dbReference type="RefSeq" id="XP_051859821.1">
    <property type="nucleotide sequence ID" value="XM_052003861.1"/>
</dbReference>
<keyword evidence="1" id="KW-1185">Reference proteome</keyword>
<accession>A0A6P8WM63</accession>
<evidence type="ECO:0000313" key="2">
    <source>
        <dbReference type="RefSeq" id="XP_051859821.1"/>
    </source>
</evidence>
<dbReference type="GeneID" id="127564997"/>
<evidence type="ECO:0000313" key="1">
    <source>
        <dbReference type="Proteomes" id="UP000515160"/>
    </source>
</evidence>
<protein>
    <submittedName>
        <fullName evidence="2">Uncharacterized protein LOC127564997</fullName>
    </submittedName>
</protein>